<gene>
    <name evidence="1" type="ORF">PXEA_LOCUS36556</name>
</gene>
<dbReference type="OrthoDB" id="6267753at2759"/>
<sequence>MQLQTCGSSCSNGRNGNSLGRIGSTTCNESSVNVGNSSSAALFLSTGAISPSGSCLQPLPASLNSISSRSSSTSGDEVSSVSCSQGHNQQFSSHIYGPGNSFLQQLSQPGSTNHCQIGPGVLDHFTSGLALQATLEAPELFLPRLEAELRRWRDFAPSLVQLDSSSNLSEQPTDDIYPVGGGAGQLDAVPSGSGAASKACGSATSGPTSIPISHNNPTFRWECCSLIVNVDTRTVEVSSSS</sequence>
<comment type="caution">
    <text evidence="1">The sequence shown here is derived from an EMBL/GenBank/DDBJ whole genome shotgun (WGS) entry which is preliminary data.</text>
</comment>
<dbReference type="Proteomes" id="UP000784294">
    <property type="component" value="Unassembled WGS sequence"/>
</dbReference>
<reference evidence="1" key="1">
    <citation type="submission" date="2018-11" db="EMBL/GenBank/DDBJ databases">
        <authorList>
            <consortium name="Pathogen Informatics"/>
        </authorList>
    </citation>
    <scope>NUCLEOTIDE SEQUENCE</scope>
</reference>
<evidence type="ECO:0000313" key="1">
    <source>
        <dbReference type="EMBL" id="VEL43116.1"/>
    </source>
</evidence>
<keyword evidence="2" id="KW-1185">Reference proteome</keyword>
<name>A0A3S5AQZ9_9PLAT</name>
<evidence type="ECO:0000313" key="2">
    <source>
        <dbReference type="Proteomes" id="UP000784294"/>
    </source>
</evidence>
<organism evidence="1 2">
    <name type="scientific">Protopolystoma xenopodis</name>
    <dbReference type="NCBI Taxonomy" id="117903"/>
    <lineage>
        <taxon>Eukaryota</taxon>
        <taxon>Metazoa</taxon>
        <taxon>Spiralia</taxon>
        <taxon>Lophotrochozoa</taxon>
        <taxon>Platyhelminthes</taxon>
        <taxon>Monogenea</taxon>
        <taxon>Polyopisthocotylea</taxon>
        <taxon>Polystomatidea</taxon>
        <taxon>Polystomatidae</taxon>
        <taxon>Protopolystoma</taxon>
    </lineage>
</organism>
<dbReference type="AlphaFoldDB" id="A0A3S5AQZ9"/>
<protein>
    <submittedName>
        <fullName evidence="1">Uncharacterized protein</fullName>
    </submittedName>
</protein>
<accession>A0A3S5AQZ9</accession>
<dbReference type="EMBL" id="CAAALY010278932">
    <property type="protein sequence ID" value="VEL43116.1"/>
    <property type="molecule type" value="Genomic_DNA"/>
</dbReference>
<proteinExistence type="predicted"/>